<feature type="region of interest" description="Disordered" evidence="1">
    <location>
        <begin position="579"/>
        <end position="622"/>
    </location>
</feature>
<dbReference type="SUPFAM" id="SSF52047">
    <property type="entry name" value="RNI-like"/>
    <property type="match status" value="1"/>
</dbReference>
<proteinExistence type="predicted"/>
<protein>
    <recommendedName>
        <fullName evidence="4">F-box domain-containing protein</fullName>
    </recommendedName>
</protein>
<dbReference type="InterPro" id="IPR032675">
    <property type="entry name" value="LRR_dom_sf"/>
</dbReference>
<dbReference type="Proteomes" id="UP000559256">
    <property type="component" value="Unassembled WGS sequence"/>
</dbReference>
<evidence type="ECO:0000313" key="3">
    <source>
        <dbReference type="Proteomes" id="UP000559256"/>
    </source>
</evidence>
<dbReference type="Gene3D" id="3.80.10.10">
    <property type="entry name" value="Ribonuclease Inhibitor"/>
    <property type="match status" value="1"/>
</dbReference>
<organism evidence="2 3">
    <name type="scientific">Tetrapyrgos nigripes</name>
    <dbReference type="NCBI Taxonomy" id="182062"/>
    <lineage>
        <taxon>Eukaryota</taxon>
        <taxon>Fungi</taxon>
        <taxon>Dikarya</taxon>
        <taxon>Basidiomycota</taxon>
        <taxon>Agaricomycotina</taxon>
        <taxon>Agaricomycetes</taxon>
        <taxon>Agaricomycetidae</taxon>
        <taxon>Agaricales</taxon>
        <taxon>Marasmiineae</taxon>
        <taxon>Marasmiaceae</taxon>
        <taxon>Tetrapyrgos</taxon>
    </lineage>
</organism>
<dbReference type="EMBL" id="JAACJM010000044">
    <property type="protein sequence ID" value="KAF5360154.1"/>
    <property type="molecule type" value="Genomic_DNA"/>
</dbReference>
<evidence type="ECO:0000256" key="1">
    <source>
        <dbReference type="SAM" id="MobiDB-lite"/>
    </source>
</evidence>
<name>A0A8H5G892_9AGAR</name>
<evidence type="ECO:0008006" key="4">
    <source>
        <dbReference type="Google" id="ProtNLM"/>
    </source>
</evidence>
<dbReference type="Gene3D" id="1.20.1280.50">
    <property type="match status" value="1"/>
</dbReference>
<accession>A0A8H5G892</accession>
<dbReference type="PANTHER" id="PTHR38926:SF5">
    <property type="entry name" value="F-BOX AND LEUCINE-RICH REPEAT PROTEIN 6"/>
    <property type="match status" value="1"/>
</dbReference>
<dbReference type="AlphaFoldDB" id="A0A8H5G892"/>
<keyword evidence="3" id="KW-1185">Reference proteome</keyword>
<sequence>MSSQRTSTDNDTVLAAQVTDAASIDTLPSEILRKIFLLAIRAPSPTLHPGQHLSVFSEVNRYWRDLCLGSSELWTDIQIPFEHKRGVEELVGWTETWLKRSQPRLVDVSLDTQRKLRHTETLAIMRLLMEQLPRIRSLKLNGLDNRHFPDTGLIPSLRRAIHLEHLHLALRQPYFNVQSRDPEYDLDWAQAESTTLPTLRSLRLTGLDIFPFGPEHLTSFDMHLWSLSEDSLRQFASRTPLLERMTLRHLYLLEEVTSTDAPPISLPSLRYLSLSFRGSIDGRKFALALLSIPNLEYLQIINEHGVPDPYLILPNPASLSNLHTLQLNKVRLDMHTAEQRLVPSYILRLPCVKHLQLIATPGDKLFPEIEKTPKPIRRSRSIDRGADGVSSSFASLVDRPSPFRHREIGRWGFEIPYEVTLPSMATEHSKTNLSGFENNTSSSSPFPPFDTHSSSSLTFPHLTTLTIDSLRAQDVLWACELVGRRMAIKRVYLSKSSMRHLISSFTIERIDDESRNFGIGSVGGFGGTNANALDAGGNRRRGAVDTSLFSGDDRDHTQRSQLNFDTLIQNDSVTLKDPFTASSNLDGEVADSSKTGPNRLNRDRNELDGNGSGISEEEGSGSNLLRVMAKGGMVARLYGKDNDKSLTSSTSTETGRIVARIRTRMNHGHIVPIVDTDAERSGAPQGELGARGENGSRLTLQDWLRNRVEICDMHWDNNEFCASL</sequence>
<dbReference type="PANTHER" id="PTHR38926">
    <property type="entry name" value="F-BOX DOMAIN CONTAINING PROTEIN, EXPRESSED"/>
    <property type="match status" value="1"/>
</dbReference>
<gene>
    <name evidence="2" type="ORF">D9758_011348</name>
</gene>
<reference evidence="2 3" key="1">
    <citation type="journal article" date="2020" name="ISME J.">
        <title>Uncovering the hidden diversity of litter-decomposition mechanisms in mushroom-forming fungi.</title>
        <authorList>
            <person name="Floudas D."/>
            <person name="Bentzer J."/>
            <person name="Ahren D."/>
            <person name="Johansson T."/>
            <person name="Persson P."/>
            <person name="Tunlid A."/>
        </authorList>
    </citation>
    <scope>NUCLEOTIDE SEQUENCE [LARGE SCALE GENOMIC DNA]</scope>
    <source>
        <strain evidence="2 3">CBS 291.85</strain>
    </source>
</reference>
<evidence type="ECO:0000313" key="2">
    <source>
        <dbReference type="EMBL" id="KAF5360154.1"/>
    </source>
</evidence>
<dbReference type="OrthoDB" id="3048040at2759"/>
<comment type="caution">
    <text evidence="2">The sequence shown here is derived from an EMBL/GenBank/DDBJ whole genome shotgun (WGS) entry which is preliminary data.</text>
</comment>